<dbReference type="InterPro" id="IPR007627">
    <property type="entry name" value="RNA_pol_sigma70_r2"/>
</dbReference>
<accession>A0A1I0DTT8</accession>
<dbReference type="EMBL" id="FOHE01000009">
    <property type="protein sequence ID" value="SET36049.1"/>
    <property type="molecule type" value="Genomic_DNA"/>
</dbReference>
<evidence type="ECO:0000313" key="7">
    <source>
        <dbReference type="EMBL" id="SET36049.1"/>
    </source>
</evidence>
<dbReference type="Pfam" id="PF04542">
    <property type="entry name" value="Sigma70_r2"/>
    <property type="match status" value="1"/>
</dbReference>
<dbReference type="OrthoDB" id="9794508at2"/>
<dbReference type="GO" id="GO:0003677">
    <property type="term" value="F:DNA binding"/>
    <property type="evidence" value="ECO:0007669"/>
    <property type="project" value="InterPro"/>
</dbReference>
<dbReference type="InterPro" id="IPR039425">
    <property type="entry name" value="RNA_pol_sigma-70-like"/>
</dbReference>
<dbReference type="PANTHER" id="PTHR43133:SF60">
    <property type="entry name" value="RNA POLYMERASE SIGMA FACTOR SIGV"/>
    <property type="match status" value="1"/>
</dbReference>
<keyword evidence="3" id="KW-0731">Sigma factor</keyword>
<dbReference type="Pfam" id="PF08281">
    <property type="entry name" value="Sigma70_r4_2"/>
    <property type="match status" value="1"/>
</dbReference>
<dbReference type="GO" id="GO:0016987">
    <property type="term" value="F:sigma factor activity"/>
    <property type="evidence" value="ECO:0007669"/>
    <property type="project" value="UniProtKB-KW"/>
</dbReference>
<evidence type="ECO:0000259" key="6">
    <source>
        <dbReference type="Pfam" id="PF08281"/>
    </source>
</evidence>
<keyword evidence="2" id="KW-0805">Transcription regulation</keyword>
<evidence type="ECO:0000256" key="2">
    <source>
        <dbReference type="ARBA" id="ARBA00023015"/>
    </source>
</evidence>
<dbReference type="Gene3D" id="1.10.1740.10">
    <property type="match status" value="1"/>
</dbReference>
<dbReference type="Proteomes" id="UP000198618">
    <property type="component" value="Unassembled WGS sequence"/>
</dbReference>
<dbReference type="InterPro" id="IPR036388">
    <property type="entry name" value="WH-like_DNA-bd_sf"/>
</dbReference>
<dbReference type="NCBIfam" id="TIGR02937">
    <property type="entry name" value="sigma70-ECF"/>
    <property type="match status" value="1"/>
</dbReference>
<gene>
    <name evidence="7" type="ORF">SAMN05216389_109165</name>
</gene>
<sequence>MGLVEGLKNKEEHALRELMNQYGDYLLRTGYLLVKDHQTAEEAVQDTFVTVFHKIHQLDDPNKLKSWLTTIMINCCRSQMRKWSWKNILLTFDTTEREKEDDSVQSPEEELLEVVWNQNLSDAIQKLDYKYREVITLFYFNEWKIAEIAKHINTKESTIKSRLKRGRIILRDLLRKGEDFDDQREEAIKKSARE</sequence>
<feature type="domain" description="RNA polymerase sigma-70 region 2" evidence="5">
    <location>
        <begin position="18"/>
        <end position="84"/>
    </location>
</feature>
<dbReference type="Gene3D" id="1.10.10.10">
    <property type="entry name" value="Winged helix-like DNA-binding domain superfamily/Winged helix DNA-binding domain"/>
    <property type="match status" value="1"/>
</dbReference>
<keyword evidence="8" id="KW-1185">Reference proteome</keyword>
<dbReference type="InterPro" id="IPR013249">
    <property type="entry name" value="RNA_pol_sigma70_r4_t2"/>
</dbReference>
<dbReference type="InterPro" id="IPR013325">
    <property type="entry name" value="RNA_pol_sigma_r2"/>
</dbReference>
<feature type="domain" description="RNA polymerase sigma factor 70 region 4 type 2" evidence="6">
    <location>
        <begin position="118"/>
        <end position="167"/>
    </location>
</feature>
<reference evidence="7 8" key="1">
    <citation type="submission" date="2016-10" db="EMBL/GenBank/DDBJ databases">
        <authorList>
            <person name="de Groot N.N."/>
        </authorList>
    </citation>
    <scope>NUCLEOTIDE SEQUENCE [LARGE SCALE GENOMIC DNA]</scope>
    <source>
        <strain evidence="7 8">IBRC-M 10780</strain>
    </source>
</reference>
<evidence type="ECO:0000256" key="4">
    <source>
        <dbReference type="ARBA" id="ARBA00023163"/>
    </source>
</evidence>
<dbReference type="SUPFAM" id="SSF88659">
    <property type="entry name" value="Sigma3 and sigma4 domains of RNA polymerase sigma factors"/>
    <property type="match status" value="1"/>
</dbReference>
<dbReference type="SUPFAM" id="SSF88946">
    <property type="entry name" value="Sigma2 domain of RNA polymerase sigma factors"/>
    <property type="match status" value="1"/>
</dbReference>
<dbReference type="CDD" id="cd06171">
    <property type="entry name" value="Sigma70_r4"/>
    <property type="match status" value="1"/>
</dbReference>
<dbReference type="PANTHER" id="PTHR43133">
    <property type="entry name" value="RNA POLYMERASE ECF-TYPE SIGMA FACTO"/>
    <property type="match status" value="1"/>
</dbReference>
<dbReference type="AlphaFoldDB" id="A0A1I0DTT8"/>
<comment type="similarity">
    <text evidence="1">Belongs to the sigma-70 factor family. ECF subfamily.</text>
</comment>
<evidence type="ECO:0000313" key="8">
    <source>
        <dbReference type="Proteomes" id="UP000198618"/>
    </source>
</evidence>
<evidence type="ECO:0000259" key="5">
    <source>
        <dbReference type="Pfam" id="PF04542"/>
    </source>
</evidence>
<dbReference type="InterPro" id="IPR013324">
    <property type="entry name" value="RNA_pol_sigma_r3/r4-like"/>
</dbReference>
<name>A0A1I0DTT8_9BACI</name>
<evidence type="ECO:0000256" key="3">
    <source>
        <dbReference type="ARBA" id="ARBA00023082"/>
    </source>
</evidence>
<organism evidence="7 8">
    <name type="scientific">Oceanobacillus limi</name>
    <dbReference type="NCBI Taxonomy" id="930131"/>
    <lineage>
        <taxon>Bacteria</taxon>
        <taxon>Bacillati</taxon>
        <taxon>Bacillota</taxon>
        <taxon>Bacilli</taxon>
        <taxon>Bacillales</taxon>
        <taxon>Bacillaceae</taxon>
        <taxon>Oceanobacillus</taxon>
    </lineage>
</organism>
<proteinExistence type="inferred from homology"/>
<dbReference type="InterPro" id="IPR014284">
    <property type="entry name" value="RNA_pol_sigma-70_dom"/>
</dbReference>
<keyword evidence="4" id="KW-0804">Transcription</keyword>
<dbReference type="GO" id="GO:0006352">
    <property type="term" value="P:DNA-templated transcription initiation"/>
    <property type="evidence" value="ECO:0007669"/>
    <property type="project" value="InterPro"/>
</dbReference>
<protein>
    <submittedName>
        <fullName evidence="7">RNA polymerase sigma-70 factor, ECF subfamily</fullName>
    </submittedName>
</protein>
<dbReference type="STRING" id="930131.SAMN05216389_109165"/>
<evidence type="ECO:0000256" key="1">
    <source>
        <dbReference type="ARBA" id="ARBA00010641"/>
    </source>
</evidence>